<evidence type="ECO:0000313" key="3">
    <source>
        <dbReference type="EMBL" id="MBF0871550.1"/>
    </source>
</evidence>
<dbReference type="Gene3D" id="1.10.10.10">
    <property type="entry name" value="Winged helix-like DNA-binding domain superfamily/Winged helix DNA-binding domain"/>
    <property type="match status" value="1"/>
</dbReference>
<accession>A0A9Q2FNF4</accession>
<name>A0A9Q2FNF4_GLUJA</name>
<dbReference type="PROSITE" id="PS52050">
    <property type="entry name" value="WYL"/>
    <property type="match status" value="1"/>
</dbReference>
<evidence type="ECO:0000259" key="1">
    <source>
        <dbReference type="Pfam" id="PF08279"/>
    </source>
</evidence>
<dbReference type="EMBL" id="JABCQN010000006">
    <property type="protein sequence ID" value="MBF0871550.1"/>
    <property type="molecule type" value="Genomic_DNA"/>
</dbReference>
<dbReference type="Pfam" id="PF08279">
    <property type="entry name" value="HTH_11"/>
    <property type="match status" value="1"/>
</dbReference>
<comment type="caution">
    <text evidence="3">The sequence shown here is derived from an EMBL/GenBank/DDBJ whole genome shotgun (WGS) entry which is preliminary data.</text>
</comment>
<feature type="domain" description="Helix-turn-helix type 11" evidence="1">
    <location>
        <begin position="11"/>
        <end position="65"/>
    </location>
</feature>
<feature type="domain" description="WYL" evidence="2">
    <location>
        <begin position="145"/>
        <end position="209"/>
    </location>
</feature>
<dbReference type="PANTHER" id="PTHR34580:SF3">
    <property type="entry name" value="PROTEIN PAFB"/>
    <property type="match status" value="1"/>
</dbReference>
<dbReference type="PANTHER" id="PTHR34580">
    <property type="match status" value="1"/>
</dbReference>
<dbReference type="SUPFAM" id="SSF46785">
    <property type="entry name" value="Winged helix' DNA-binding domain"/>
    <property type="match status" value="1"/>
</dbReference>
<proteinExistence type="predicted"/>
<evidence type="ECO:0000313" key="4">
    <source>
        <dbReference type="Proteomes" id="UP000661006"/>
    </source>
</evidence>
<dbReference type="AlphaFoldDB" id="A0A9Q2FNF4"/>
<reference evidence="3" key="2">
    <citation type="submission" date="2020-11" db="EMBL/GenBank/DDBJ databases">
        <title>Description of novel Gluconobacter species.</title>
        <authorList>
            <person name="Cleenwerck I."/>
            <person name="Cnockaert M."/>
            <person name="Borremans W."/>
            <person name="Wieme A.D."/>
            <person name="De Vuyst L."/>
            <person name="Vandamme P."/>
        </authorList>
    </citation>
    <scope>NUCLEOTIDE SEQUENCE</scope>
    <source>
        <strain evidence="3">R71697</strain>
    </source>
</reference>
<dbReference type="Pfam" id="PF13280">
    <property type="entry name" value="WYL"/>
    <property type="match status" value="1"/>
</dbReference>
<dbReference type="InterPro" id="IPR013196">
    <property type="entry name" value="HTH_11"/>
</dbReference>
<sequence length="241" mass="27013">MIAEPLRSTDRLFQIIQILRRSSRPVTARMLSEELEVSIRTIYRDVAHLIGQRVPISGEAGVGYILGAGYDMPPLALLPAELEAIILGVQWVAAHGEKELSRAALDVLTKVKTVIPPALQPFISIPSTATKLPLDALQGKDDRASLRAAIRAGIKLRLHYRDQQGEVTERTVWPVVLGYSDITCMLIAWCELRQGFRHFRTDRIHAVEILDEKIGEPRSRLLQRWKVQRITALAKITTETG</sequence>
<gene>
    <name evidence="3" type="ORF">HKD32_11935</name>
</gene>
<protein>
    <submittedName>
        <fullName evidence="3">YafY family transcriptional regulator</fullName>
    </submittedName>
</protein>
<dbReference type="InterPro" id="IPR051534">
    <property type="entry name" value="CBASS_pafABC_assoc_protein"/>
</dbReference>
<organism evidence="3 4">
    <name type="scientific">Gluconobacter japonicus</name>
    <dbReference type="NCBI Taxonomy" id="376620"/>
    <lineage>
        <taxon>Bacteria</taxon>
        <taxon>Pseudomonadati</taxon>
        <taxon>Pseudomonadota</taxon>
        <taxon>Alphaproteobacteria</taxon>
        <taxon>Acetobacterales</taxon>
        <taxon>Acetobacteraceae</taxon>
        <taxon>Gluconobacter</taxon>
    </lineage>
</organism>
<evidence type="ECO:0000259" key="2">
    <source>
        <dbReference type="Pfam" id="PF13280"/>
    </source>
</evidence>
<dbReference type="InterPro" id="IPR036390">
    <property type="entry name" value="WH_DNA-bd_sf"/>
</dbReference>
<dbReference type="Proteomes" id="UP000661006">
    <property type="component" value="Unassembled WGS sequence"/>
</dbReference>
<reference evidence="3" key="1">
    <citation type="submission" date="2020-04" db="EMBL/GenBank/DDBJ databases">
        <authorList>
            <person name="Sombolestani A."/>
        </authorList>
    </citation>
    <scope>NUCLEOTIDE SEQUENCE</scope>
    <source>
        <strain evidence="3">R71697</strain>
    </source>
</reference>
<dbReference type="InterPro" id="IPR026881">
    <property type="entry name" value="WYL_dom"/>
</dbReference>
<dbReference type="InterPro" id="IPR036388">
    <property type="entry name" value="WH-like_DNA-bd_sf"/>
</dbReference>